<dbReference type="EMBL" id="KQ416616">
    <property type="protein sequence ID" value="KOF96213.1"/>
    <property type="molecule type" value="Genomic_DNA"/>
</dbReference>
<accession>A0A0L8I3Y1</accession>
<protein>
    <recommendedName>
        <fullName evidence="3">EGF-like domain-containing protein</fullName>
    </recommendedName>
</protein>
<gene>
    <name evidence="2" type="ORF">OCBIM_22036075mg</name>
</gene>
<feature type="compositionally biased region" description="Low complexity" evidence="1">
    <location>
        <begin position="165"/>
        <end position="199"/>
    </location>
</feature>
<name>A0A0L8I3Y1_OCTBM</name>
<evidence type="ECO:0008006" key="3">
    <source>
        <dbReference type="Google" id="ProtNLM"/>
    </source>
</evidence>
<dbReference type="AlphaFoldDB" id="A0A0L8I3Y1"/>
<proteinExistence type="predicted"/>
<feature type="compositionally biased region" description="Low complexity" evidence="1">
    <location>
        <begin position="112"/>
        <end position="122"/>
    </location>
</feature>
<feature type="compositionally biased region" description="Polar residues" evidence="1">
    <location>
        <begin position="146"/>
        <end position="164"/>
    </location>
</feature>
<feature type="region of interest" description="Disordered" evidence="1">
    <location>
        <begin position="112"/>
        <end position="134"/>
    </location>
</feature>
<feature type="compositionally biased region" description="Polar residues" evidence="1">
    <location>
        <begin position="123"/>
        <end position="134"/>
    </location>
</feature>
<organism evidence="2">
    <name type="scientific">Octopus bimaculoides</name>
    <name type="common">California two-spotted octopus</name>
    <dbReference type="NCBI Taxonomy" id="37653"/>
    <lineage>
        <taxon>Eukaryota</taxon>
        <taxon>Metazoa</taxon>
        <taxon>Spiralia</taxon>
        <taxon>Lophotrochozoa</taxon>
        <taxon>Mollusca</taxon>
        <taxon>Cephalopoda</taxon>
        <taxon>Coleoidea</taxon>
        <taxon>Octopodiformes</taxon>
        <taxon>Octopoda</taxon>
        <taxon>Incirrata</taxon>
        <taxon>Octopodidae</taxon>
        <taxon>Octopus</taxon>
    </lineage>
</organism>
<evidence type="ECO:0000313" key="2">
    <source>
        <dbReference type="EMBL" id="KOF96213.1"/>
    </source>
</evidence>
<feature type="region of interest" description="Disordered" evidence="1">
    <location>
        <begin position="146"/>
        <end position="215"/>
    </location>
</feature>
<evidence type="ECO:0000256" key="1">
    <source>
        <dbReference type="SAM" id="MobiDB-lite"/>
    </source>
</evidence>
<dbReference type="OrthoDB" id="536372at2759"/>
<sequence length="277" mass="29704">MWRHPTMSCYHRSRKKTVLHSCCVRYSCSDLSLLLLTIFLLFQPVKSQTVGSTEPTNSPSPNSQFYCQVNATNQCEENEMCAAISTDKGVCICKPGFMKNQSVKCIPISNSQSGTSLVSTSSEKPSTVTGSSSTIRSVLANSTVSTTTISSHPNATDQSSSLNQSRTVSMSTNSSLSSISTTTSSSNTSSTPSPFSISSMATKKEDVSPGTKIKVTTPQNATDSIVTTTKAVPILPPLKVSAGSNKRLQLPKNEIILTAYVMDEPLEACCWSLHFET</sequence>
<reference evidence="2" key="1">
    <citation type="submission" date="2015-07" db="EMBL/GenBank/DDBJ databases">
        <title>MeaNS - Measles Nucleotide Surveillance Program.</title>
        <authorList>
            <person name="Tran T."/>
            <person name="Druce J."/>
        </authorList>
    </citation>
    <scope>NUCLEOTIDE SEQUENCE</scope>
    <source>
        <strain evidence="2">UCB-OBI-ISO-001</strain>
        <tissue evidence="2">Gonad</tissue>
    </source>
</reference>